<dbReference type="PROSITE" id="PS50297">
    <property type="entry name" value="ANK_REP_REGION"/>
    <property type="match status" value="5"/>
</dbReference>
<reference evidence="3 4" key="1">
    <citation type="journal article" date="2012" name="Genome Biol. Evol.">
        <title>Related Giant Viruses in Distant Locations and Different Habitats: Acanthamoeba polyphaga moumouvirus Represents a Third Lineage of the Mimiviridae That Is Close to the Megavirus Lineage.</title>
        <authorList>
            <person name="Yoosuf N."/>
            <person name="Yutin N."/>
            <person name="Colson P."/>
            <person name="Shabalina S.A."/>
            <person name="Pagnier I."/>
            <person name="Robert C."/>
            <person name="Azza S."/>
            <person name="Klose T."/>
            <person name="Wong J."/>
            <person name="Rossmann M.G."/>
            <person name="La Scola B."/>
            <person name="Raoult D."/>
            <person name="Koonin E.V."/>
        </authorList>
    </citation>
    <scope>NUCLEOTIDE SEQUENCE [LARGE SCALE GENOMIC DNA]</scope>
    <source>
        <strain evidence="3 4">M10A</strain>
    </source>
</reference>
<dbReference type="SMART" id="SM00248">
    <property type="entry name" value="ANK"/>
    <property type="match status" value="7"/>
</dbReference>
<dbReference type="SUPFAM" id="SSF48403">
    <property type="entry name" value="Ankyrin repeat"/>
    <property type="match status" value="1"/>
</dbReference>
<dbReference type="KEGG" id="vg:14446130"/>
<keyword evidence="4" id="KW-1185">Reference proteome</keyword>
<accession>L7RDM4</accession>
<name>L7RDM4_9VIRU</name>
<proteinExistence type="predicted"/>
<evidence type="ECO:0000313" key="3">
    <source>
        <dbReference type="EMBL" id="AGC02391.1"/>
    </source>
</evidence>
<keyword evidence="2" id="KW-0040">ANK repeat</keyword>
<dbReference type="EMBL" id="JX962719">
    <property type="protein sequence ID" value="AGC02391.1"/>
    <property type="molecule type" value="Genomic_DNA"/>
</dbReference>
<dbReference type="InterPro" id="IPR002110">
    <property type="entry name" value="Ankyrin_rpt"/>
</dbReference>
<dbReference type="RefSeq" id="YP_007354827.1">
    <property type="nucleotide sequence ID" value="NC_020104.1"/>
</dbReference>
<sequence>MKNIYWNKVQNFHIWKCLINYKKFELNIIVNKLSFINLLIKMSSKLYFKITNDDECHHGFQYKDGLNILQGEFNNDPKKSCVPDRLYFTKSKYIINYLNYGIYLREVFLPIDNPDFKMIKDPDGDKYGANMIILGKRRDLRDPETWKYMISIGVDIYAKNYALKWASNNVHFKIFKYLIENGINIHSDNNNLLGLACRDGHLEIVKYLVKKGADIHMNDDYTLRLACEYGHLKIVKYLVKKGANIFSKNNDPLRKALEKRNLDVATFLVEKGARVYAKSDIIRLVSYFGNYELVKCLMHFEIDPEDGECVLKCASSSGELEVVKYLVENGIDIHADNDSALALASDRGHLEVVKYLVESGANIHADKDYALRWASRCGYLDVVQYLVENGANINAKNDYSLRWASENGHLEVVKYLESLS</sequence>
<dbReference type="Pfam" id="PF12796">
    <property type="entry name" value="Ank_2"/>
    <property type="match status" value="4"/>
</dbReference>
<dbReference type="InterPro" id="IPR036770">
    <property type="entry name" value="Ankyrin_rpt-contain_sf"/>
</dbReference>
<gene>
    <name evidence="3" type="ORF">Moumou_00876</name>
</gene>
<dbReference type="Gene3D" id="1.25.40.20">
    <property type="entry name" value="Ankyrin repeat-containing domain"/>
    <property type="match status" value="3"/>
</dbReference>
<evidence type="ECO:0000313" key="4">
    <source>
        <dbReference type="Proteomes" id="UP000201640"/>
    </source>
</evidence>
<dbReference type="PANTHER" id="PTHR24123:SF141">
    <property type="entry name" value="ANKYRIN 2, ISOFORM U"/>
    <property type="match status" value="1"/>
</dbReference>
<evidence type="ECO:0000256" key="1">
    <source>
        <dbReference type="ARBA" id="ARBA00022737"/>
    </source>
</evidence>
<keyword evidence="1" id="KW-0677">Repeat</keyword>
<dbReference type="PRINTS" id="PR01415">
    <property type="entry name" value="ANKYRIN"/>
</dbReference>
<dbReference type="PANTHER" id="PTHR24123">
    <property type="entry name" value="ANKYRIN REPEAT-CONTAINING"/>
    <property type="match status" value="1"/>
</dbReference>
<organism evidence="3 4">
    <name type="scientific">Acanthamoeba polyphaga moumouvirus</name>
    <dbReference type="NCBI Taxonomy" id="1269028"/>
    <lineage>
        <taxon>Viruses</taxon>
        <taxon>Varidnaviria</taxon>
        <taxon>Bamfordvirae</taxon>
        <taxon>Nucleocytoviricota</taxon>
        <taxon>Megaviricetes</taxon>
        <taxon>Imitervirales</taxon>
        <taxon>Mimiviridae</taxon>
        <taxon>Megamimivirinae</taxon>
        <taxon>Moumouvirus</taxon>
    </lineage>
</organism>
<dbReference type="PROSITE" id="PS50088">
    <property type="entry name" value="ANK_REPEAT"/>
    <property type="match status" value="6"/>
</dbReference>
<dbReference type="Proteomes" id="UP000201640">
    <property type="component" value="Segment"/>
</dbReference>
<dbReference type="GeneID" id="14446130"/>
<protein>
    <submittedName>
        <fullName evidence="3">Ankyrin repeat protein</fullName>
    </submittedName>
</protein>
<dbReference type="InterPro" id="IPR051165">
    <property type="entry name" value="Multifunctional_ANK_Repeat"/>
</dbReference>
<evidence type="ECO:0000256" key="2">
    <source>
        <dbReference type="ARBA" id="ARBA00023043"/>
    </source>
</evidence>